<sequence length="125" mass="14208">MGIVVLISLVMIGIGGKVYMDNREERKAQELLAVEKQSVQALKNTFADIAEVKFERSAKNEMTGSYTLFVTIKNKKGERDSFSFSFWKERNEIGSYIINNVNVQKEGITKEPIHIVFSNNMEGKL</sequence>
<accession>A0A242KZ18</accession>
<organism evidence="1 2">
    <name type="scientific">Enterococcus mundtii</name>
    <dbReference type="NCBI Taxonomy" id="53346"/>
    <lineage>
        <taxon>Bacteria</taxon>
        <taxon>Bacillati</taxon>
        <taxon>Bacillota</taxon>
        <taxon>Bacilli</taxon>
        <taxon>Lactobacillales</taxon>
        <taxon>Enterococcaceae</taxon>
        <taxon>Enterococcus</taxon>
    </lineage>
</organism>
<proteinExistence type="predicted"/>
<dbReference type="AlphaFoldDB" id="A0A242KZ18"/>
<gene>
    <name evidence="1" type="ORF">A5802_000554</name>
</gene>
<dbReference type="EMBL" id="NGMS01000001">
    <property type="protein sequence ID" value="OTP26820.1"/>
    <property type="molecule type" value="Genomic_DNA"/>
</dbReference>
<name>A0A242KZ18_ENTMU</name>
<evidence type="ECO:0008006" key="3">
    <source>
        <dbReference type="Google" id="ProtNLM"/>
    </source>
</evidence>
<reference evidence="1 2" key="1">
    <citation type="submission" date="2017-05" db="EMBL/GenBank/DDBJ databases">
        <title>The Genome Sequence of Enterococcus mundtii 6B1_DIV0119.</title>
        <authorList>
            <consortium name="The Broad Institute Genomics Platform"/>
            <consortium name="The Broad Institute Genomic Center for Infectious Diseases"/>
            <person name="Earl A."/>
            <person name="Manson A."/>
            <person name="Schwartman J."/>
            <person name="Gilmore M."/>
            <person name="Abouelleil A."/>
            <person name="Cao P."/>
            <person name="Chapman S."/>
            <person name="Cusick C."/>
            <person name="Shea T."/>
            <person name="Young S."/>
            <person name="Neafsey D."/>
            <person name="Nusbaum C."/>
            <person name="Birren B."/>
        </authorList>
    </citation>
    <scope>NUCLEOTIDE SEQUENCE [LARGE SCALE GENOMIC DNA]</scope>
    <source>
        <strain evidence="1 2">6B1_DIV0119</strain>
    </source>
</reference>
<evidence type="ECO:0000313" key="1">
    <source>
        <dbReference type="EMBL" id="OTP26820.1"/>
    </source>
</evidence>
<protein>
    <recommendedName>
        <fullName evidence="3">DUF1310 domain-containing protein</fullName>
    </recommendedName>
</protein>
<evidence type="ECO:0000313" key="2">
    <source>
        <dbReference type="Proteomes" id="UP000195024"/>
    </source>
</evidence>
<comment type="caution">
    <text evidence="1">The sequence shown here is derived from an EMBL/GenBank/DDBJ whole genome shotgun (WGS) entry which is preliminary data.</text>
</comment>
<dbReference type="Proteomes" id="UP000195024">
    <property type="component" value="Unassembled WGS sequence"/>
</dbReference>